<proteinExistence type="predicted"/>
<dbReference type="Proteomes" id="UP001172673">
    <property type="component" value="Unassembled WGS sequence"/>
</dbReference>
<feature type="chain" id="PRO_5041401187" evidence="2">
    <location>
        <begin position="18"/>
        <end position="188"/>
    </location>
</feature>
<sequence length="188" mass="19031">MLSFLLLVVSLLPSVLAQGFPGFNNFQTATASSTTSASTKSTSTRTSTSTSATATSTGVYGQCVDACITQDPIVNHCNGTETGSALDQCKCRSYTPSNDPLISCINDCPQEQQYNFANTLPKLCAQTLFLGLNLTDTPKPNAINSAASATFGVAGATATASGNSGATVGTGANILGLFGVSLGIAALL</sequence>
<name>A0AA39CIG5_9EURO</name>
<evidence type="ECO:0000256" key="2">
    <source>
        <dbReference type="SAM" id="SignalP"/>
    </source>
</evidence>
<dbReference type="AlphaFoldDB" id="A0AA39CIG5"/>
<evidence type="ECO:0000313" key="3">
    <source>
        <dbReference type="EMBL" id="KAJ9609481.1"/>
    </source>
</evidence>
<keyword evidence="4" id="KW-1185">Reference proteome</keyword>
<gene>
    <name evidence="3" type="ORF">H2200_005808</name>
</gene>
<accession>A0AA39CIG5</accession>
<feature type="signal peptide" evidence="2">
    <location>
        <begin position="1"/>
        <end position="17"/>
    </location>
</feature>
<evidence type="ECO:0000256" key="1">
    <source>
        <dbReference type="SAM" id="MobiDB-lite"/>
    </source>
</evidence>
<protein>
    <submittedName>
        <fullName evidence="3">Uncharacterized protein</fullName>
    </submittedName>
</protein>
<feature type="region of interest" description="Disordered" evidence="1">
    <location>
        <begin position="34"/>
        <end position="53"/>
    </location>
</feature>
<evidence type="ECO:0000313" key="4">
    <source>
        <dbReference type="Proteomes" id="UP001172673"/>
    </source>
</evidence>
<organism evidence="3 4">
    <name type="scientific">Cladophialophora chaetospira</name>
    <dbReference type="NCBI Taxonomy" id="386627"/>
    <lineage>
        <taxon>Eukaryota</taxon>
        <taxon>Fungi</taxon>
        <taxon>Dikarya</taxon>
        <taxon>Ascomycota</taxon>
        <taxon>Pezizomycotina</taxon>
        <taxon>Eurotiomycetes</taxon>
        <taxon>Chaetothyriomycetidae</taxon>
        <taxon>Chaetothyriales</taxon>
        <taxon>Herpotrichiellaceae</taxon>
        <taxon>Cladophialophora</taxon>
    </lineage>
</organism>
<reference evidence="3" key="1">
    <citation type="submission" date="2022-10" db="EMBL/GenBank/DDBJ databases">
        <title>Culturing micro-colonial fungi from biological soil crusts in the Mojave desert and describing Neophaeococcomyces mojavensis, and introducing the new genera and species Taxawa tesnikishii.</title>
        <authorList>
            <person name="Kurbessoian T."/>
            <person name="Stajich J.E."/>
        </authorList>
    </citation>
    <scope>NUCLEOTIDE SEQUENCE</scope>
    <source>
        <strain evidence="3">TK_41</strain>
    </source>
</reference>
<keyword evidence="2" id="KW-0732">Signal</keyword>
<dbReference type="EMBL" id="JAPDRK010000008">
    <property type="protein sequence ID" value="KAJ9609481.1"/>
    <property type="molecule type" value="Genomic_DNA"/>
</dbReference>
<comment type="caution">
    <text evidence="3">The sequence shown here is derived from an EMBL/GenBank/DDBJ whole genome shotgun (WGS) entry which is preliminary data.</text>
</comment>